<dbReference type="OrthoDB" id="5917376at2"/>
<dbReference type="AlphaFoldDB" id="A0A2S7XDH1"/>
<keyword evidence="1" id="KW-0472">Membrane</keyword>
<dbReference type="Proteomes" id="UP000239263">
    <property type="component" value="Unassembled WGS sequence"/>
</dbReference>
<keyword evidence="1" id="KW-1133">Transmembrane helix</keyword>
<dbReference type="EMBL" id="MSCO01000001">
    <property type="protein sequence ID" value="PQJ89182.1"/>
    <property type="molecule type" value="Genomic_DNA"/>
</dbReference>
<comment type="caution">
    <text evidence="2">The sequence shown here is derived from an EMBL/GenBank/DDBJ whole genome shotgun (WGS) entry which is preliminary data.</text>
</comment>
<protein>
    <submittedName>
        <fullName evidence="2">Uncharacterized protein</fullName>
    </submittedName>
</protein>
<gene>
    <name evidence="2" type="ORF">BTO22_06095</name>
</gene>
<evidence type="ECO:0000313" key="2">
    <source>
        <dbReference type="EMBL" id="PQJ89182.1"/>
    </source>
</evidence>
<sequence>MAIEKLTGPRLYQLIFLLVVLISAFTWRTITYVPASDVSLISENLKICDITNQACMLNIDNNQIIIDVQERPIKQNSEITVSVAGIDSKWKMEAEGVDMNMGTLKFNPLETEDNMQLYSVFVPKCKHNEMKWQINLSSENRVINIIFDSKK</sequence>
<evidence type="ECO:0000313" key="3">
    <source>
        <dbReference type="Proteomes" id="UP000239263"/>
    </source>
</evidence>
<accession>A0A2S7XDH1</accession>
<keyword evidence="1" id="KW-0812">Transmembrane</keyword>
<feature type="transmembrane region" description="Helical" evidence="1">
    <location>
        <begin position="12"/>
        <end position="30"/>
    </location>
</feature>
<dbReference type="RefSeq" id="WP_105054713.1">
    <property type="nucleotide sequence ID" value="NZ_CAWNRT010000001.1"/>
</dbReference>
<evidence type="ECO:0000256" key="1">
    <source>
        <dbReference type="SAM" id="Phobius"/>
    </source>
</evidence>
<organism evidence="2 3">
    <name type="scientific">Aliivibrio sifiae</name>
    <dbReference type="NCBI Taxonomy" id="566293"/>
    <lineage>
        <taxon>Bacteria</taxon>
        <taxon>Pseudomonadati</taxon>
        <taxon>Pseudomonadota</taxon>
        <taxon>Gammaproteobacteria</taxon>
        <taxon>Vibrionales</taxon>
        <taxon>Vibrionaceae</taxon>
        <taxon>Aliivibrio</taxon>
    </lineage>
</organism>
<reference evidence="2 3" key="1">
    <citation type="submission" date="2016-12" db="EMBL/GenBank/DDBJ databases">
        <title>Diversity of luminous bacteria.</title>
        <authorList>
            <person name="Yoshizawa S."/>
            <person name="Kogure K."/>
        </authorList>
    </citation>
    <scope>NUCLEOTIDE SEQUENCE [LARGE SCALE GENOMIC DNA]</scope>
    <source>
        <strain evidence="2 3">ATCC 33715</strain>
    </source>
</reference>
<proteinExistence type="predicted"/>
<name>A0A2S7XDH1_9GAMM</name>